<feature type="region of interest" description="Disordered" evidence="4">
    <location>
        <begin position="1"/>
        <end position="59"/>
    </location>
</feature>
<dbReference type="PANTHER" id="PTHR12815:SF42">
    <property type="entry name" value="BACTERIAL SURFACE ANTIGEN (D15) DOMAIN-CONTAINING PROTEIN"/>
    <property type="match status" value="1"/>
</dbReference>
<evidence type="ECO:0000256" key="4">
    <source>
        <dbReference type="SAM" id="MobiDB-lite"/>
    </source>
</evidence>
<sequence length="675" mass="72555">MPAAPEQELVPLDFDQPIISDEEFERSLPSLDAPQTPEAPVGVATPAAPRPGLAGEPGVETPAEVLADAPAVDPALDEPLPAIAGFDVTTPEATPDDDDAPATVRYVLNVEGLREVGLQGRFRDLAALEGSGRATRALIASRTRDDQGLAISLLRSQGYFDATATSAIEPLPEEAGRLRVTIAAVPGPRYDFSEIRVTGAETIPPALVRDALVIRSGEPIVADAVIAAEANVAVRLPQQGYPFTEVGERRIDLNPDTTTGDYTLPVSPGPRARFRGYRTEGDLAFSAKHVGVLARFDRGELYDSRLVDDLREAMIATSLFSSVAAAPVRTAELSPEGDEYVDILVTQDAGPPRSLTAALGFSSGEGFRAEGAWEHRNLFPPQGALRAAAVLGTRQQSLEGRFIRSNFHRRDRTLALIAEAGRFDYDAFLAFTGRLSARLSRESTPIWQKRITWAFGAELVGTNESFYDFAAGERNRGTFFIGAIPAQVGFDTSNNLLDPTRGFRLLARTSPEVSLRGGATPYVRNQLEGSTYYPVRSNLVIAGRARFGSIAGTTRDSIAPSRRFYGGGGGSVRGYGFQELGPRDPNGDPVGGRSLTEFSLEARYRFGDFGIVPFIDAGQVYDKELPGFSDLQYGVGVGGRIYTNFGPLRADVAMPLNRRAGQGRVALYISIGQAF</sequence>
<proteinExistence type="predicted"/>
<feature type="domain" description="Bacterial surface antigen (D15)" evidence="5">
    <location>
        <begin position="385"/>
        <end position="675"/>
    </location>
</feature>
<dbReference type="GO" id="GO:0019867">
    <property type="term" value="C:outer membrane"/>
    <property type="evidence" value="ECO:0007669"/>
    <property type="project" value="InterPro"/>
</dbReference>
<reference evidence="6" key="1">
    <citation type="submission" date="2020-02" db="EMBL/GenBank/DDBJ databases">
        <authorList>
            <person name="Meier V. D."/>
        </authorList>
    </citation>
    <scope>NUCLEOTIDE SEQUENCE</scope>
    <source>
        <strain evidence="6">AVDCRST_MAG39</strain>
    </source>
</reference>
<dbReference type="PANTHER" id="PTHR12815">
    <property type="entry name" value="SORTING AND ASSEMBLY MACHINERY SAMM50 PROTEIN FAMILY MEMBER"/>
    <property type="match status" value="1"/>
</dbReference>
<dbReference type="AlphaFoldDB" id="A0A6J4SDE6"/>
<comment type="subcellular location">
    <subcellularLocation>
        <location evidence="1">Membrane</location>
    </subcellularLocation>
</comment>
<keyword evidence="2" id="KW-1134">Transmembrane beta strand</keyword>
<keyword evidence="2" id="KW-0812">Transmembrane</keyword>
<protein>
    <submittedName>
        <fullName evidence="6">Outer membrane component of TAM transport system</fullName>
    </submittedName>
</protein>
<dbReference type="Pfam" id="PF01103">
    <property type="entry name" value="Omp85"/>
    <property type="match status" value="1"/>
</dbReference>
<dbReference type="Gene3D" id="2.40.160.50">
    <property type="entry name" value="membrane protein fhac: a member of the omp85/tpsb transporter family"/>
    <property type="match status" value="1"/>
</dbReference>
<evidence type="ECO:0000256" key="1">
    <source>
        <dbReference type="ARBA" id="ARBA00004370"/>
    </source>
</evidence>
<gene>
    <name evidence="6" type="ORF">AVDCRST_MAG39-1153</name>
</gene>
<evidence type="ECO:0000256" key="2">
    <source>
        <dbReference type="ARBA" id="ARBA00022452"/>
    </source>
</evidence>
<dbReference type="InterPro" id="IPR000184">
    <property type="entry name" value="Bac_surfAg_D15"/>
</dbReference>
<dbReference type="InterPro" id="IPR039910">
    <property type="entry name" value="D15-like"/>
</dbReference>
<evidence type="ECO:0000313" key="6">
    <source>
        <dbReference type="EMBL" id="CAA9496410.1"/>
    </source>
</evidence>
<name>A0A6J4SDE6_9SPHN</name>
<accession>A0A6J4SDE6</accession>
<dbReference type="Gene3D" id="3.10.20.310">
    <property type="entry name" value="membrane protein fhac"/>
    <property type="match status" value="1"/>
</dbReference>
<evidence type="ECO:0000256" key="3">
    <source>
        <dbReference type="ARBA" id="ARBA00023136"/>
    </source>
</evidence>
<organism evidence="6">
    <name type="scientific">uncultured Sphingomonadaceae bacterium</name>
    <dbReference type="NCBI Taxonomy" id="169976"/>
    <lineage>
        <taxon>Bacteria</taxon>
        <taxon>Pseudomonadati</taxon>
        <taxon>Pseudomonadota</taxon>
        <taxon>Alphaproteobacteria</taxon>
        <taxon>Sphingomonadales</taxon>
        <taxon>Sphingomonadaceae</taxon>
        <taxon>environmental samples</taxon>
    </lineage>
</organism>
<keyword evidence="3" id="KW-0472">Membrane</keyword>
<dbReference type="EMBL" id="CADCVW010000043">
    <property type="protein sequence ID" value="CAA9496410.1"/>
    <property type="molecule type" value="Genomic_DNA"/>
</dbReference>
<evidence type="ECO:0000259" key="5">
    <source>
        <dbReference type="Pfam" id="PF01103"/>
    </source>
</evidence>